<comment type="caution">
    <text evidence="1">The sequence shown here is derived from an EMBL/GenBank/DDBJ whole genome shotgun (WGS) entry which is preliminary data.</text>
</comment>
<gene>
    <name evidence="1" type="ORF">C5C51_00840</name>
</gene>
<organism evidence="1 2">
    <name type="scientific">Rathayibacter toxicus</name>
    <dbReference type="NCBI Taxonomy" id="145458"/>
    <lineage>
        <taxon>Bacteria</taxon>
        <taxon>Bacillati</taxon>
        <taxon>Actinomycetota</taxon>
        <taxon>Actinomycetes</taxon>
        <taxon>Micrococcales</taxon>
        <taxon>Microbacteriaceae</taxon>
        <taxon>Rathayibacter</taxon>
    </lineage>
</organism>
<protein>
    <submittedName>
        <fullName evidence="1">Uncharacterized protein</fullName>
    </submittedName>
</protein>
<proteinExistence type="predicted"/>
<name>A0A2S5YA40_9MICO</name>
<dbReference type="Proteomes" id="UP000237966">
    <property type="component" value="Unassembled WGS sequence"/>
</dbReference>
<accession>A0A2S5YA40</accession>
<dbReference type="EMBL" id="PSWU01000001">
    <property type="protein sequence ID" value="PPI17200.1"/>
    <property type="molecule type" value="Genomic_DNA"/>
</dbReference>
<sequence length="205" mass="20607">MIDRWKRKNKKRENGLQSCGAAYQLSVGLADVVFGVGALSPSAMAAELSAPHSSPTAVGNIPNVDQAMMDSALASLPGSALPRSSRREGNKTVTSYQIGGGLTITTVELDASSTVPAIAASLLSGGWDVGGPYVDLNRADQAIVASGGAAGLSVALCAVPGVGVPLCASTSAILTAAAAFIATNGACGDSMRIHLQQFGYPECVS</sequence>
<evidence type="ECO:0000313" key="1">
    <source>
        <dbReference type="EMBL" id="PPI17200.1"/>
    </source>
</evidence>
<reference evidence="1 2" key="1">
    <citation type="submission" date="2018-02" db="EMBL/GenBank/DDBJ databases">
        <title>Bacteriophage NCPPB3778 and a type I-E CRISPR drive the evolution of the US Biological Select Agent, Rathayibacter toxicus.</title>
        <authorList>
            <person name="Davis E.W.II."/>
            <person name="Tabima J.F."/>
            <person name="Weisberg A.J."/>
            <person name="Lopes L.D."/>
            <person name="Wiseman M.S."/>
            <person name="Wiseman M.S."/>
            <person name="Pupko T."/>
            <person name="Belcher M.S."/>
            <person name="Sechler A.J."/>
            <person name="Tancos M.A."/>
            <person name="Schroeder B.K."/>
            <person name="Murray T.D."/>
            <person name="Luster D.G."/>
            <person name="Schneider W.L."/>
            <person name="Rogers E."/>
            <person name="Andreote F.D."/>
            <person name="Grunwald N.J."/>
            <person name="Putnam M.L."/>
            <person name="Chang J.H."/>
        </authorList>
    </citation>
    <scope>NUCLEOTIDE SEQUENCE [LARGE SCALE GENOMIC DNA]</scope>
    <source>
        <strain evidence="1 2">FH99</strain>
    </source>
</reference>
<dbReference type="AlphaFoldDB" id="A0A2S5YA40"/>
<evidence type="ECO:0000313" key="2">
    <source>
        <dbReference type="Proteomes" id="UP000237966"/>
    </source>
</evidence>